<dbReference type="GO" id="GO:0043772">
    <property type="term" value="F:acyl-phosphate glycerol-3-phosphate acyltransferase activity"/>
    <property type="evidence" value="ECO:0007669"/>
    <property type="project" value="UniProtKB-UniRule"/>
</dbReference>
<dbReference type="SMART" id="SM01207">
    <property type="entry name" value="G3P_acyltransf"/>
    <property type="match status" value="1"/>
</dbReference>
<keyword evidence="8 10" id="KW-0594">Phospholipid biosynthesis</keyword>
<comment type="similarity">
    <text evidence="10">Belongs to the PlsY family.</text>
</comment>
<reference evidence="11" key="1">
    <citation type="journal article" date="2011" name="Environ. Microbiol.">
        <title>Time-series analyses of Monterey Bay coastal microbial picoplankton using a 'genome proxy' microarray.</title>
        <authorList>
            <person name="Rich V.I."/>
            <person name="Pham V.D."/>
            <person name="Eppley J."/>
            <person name="Shi Y."/>
            <person name="DeLong E.F."/>
        </authorList>
    </citation>
    <scope>NUCLEOTIDE SEQUENCE</scope>
</reference>
<dbReference type="PANTHER" id="PTHR30309">
    <property type="entry name" value="INNER MEMBRANE PROTEIN YGIH"/>
    <property type="match status" value="1"/>
</dbReference>
<evidence type="ECO:0000256" key="2">
    <source>
        <dbReference type="ARBA" id="ARBA00022516"/>
    </source>
</evidence>
<evidence type="ECO:0000256" key="7">
    <source>
        <dbReference type="ARBA" id="ARBA00023136"/>
    </source>
</evidence>
<comment type="function">
    <text evidence="10">Catalyzes the transfer of an acyl group from acyl-phosphate (acyl-PO(4)) to glycerol-3-phosphate (G3P) to form lysophosphatidic acid (LPA). This enzyme utilizes acyl-phosphate as fatty acyl donor, but not acyl-CoA or acyl-ACP.</text>
</comment>
<keyword evidence="3 10" id="KW-0808">Transferase</keyword>
<feature type="transmembrane region" description="Helical" evidence="10">
    <location>
        <begin position="12"/>
        <end position="31"/>
    </location>
</feature>
<proteinExistence type="inferred from homology"/>
<comment type="pathway">
    <text evidence="10">Lipid metabolism; phospholipid metabolism.</text>
</comment>
<dbReference type="NCBIfam" id="TIGR00023">
    <property type="entry name" value="glycerol-3-phosphate 1-O-acyltransferase PlsY"/>
    <property type="match status" value="1"/>
</dbReference>
<feature type="transmembrane region" description="Helical" evidence="10">
    <location>
        <begin position="89"/>
        <end position="106"/>
    </location>
</feature>
<comment type="subunit">
    <text evidence="10">Probably interacts with PlsX.</text>
</comment>
<keyword evidence="4 10" id="KW-0812">Transmembrane</keyword>
<evidence type="ECO:0000256" key="1">
    <source>
        <dbReference type="ARBA" id="ARBA00022475"/>
    </source>
</evidence>
<dbReference type="EC" id="2.3.1.275" evidence="10"/>
<dbReference type="GO" id="GO:0005886">
    <property type="term" value="C:plasma membrane"/>
    <property type="evidence" value="ECO:0007669"/>
    <property type="project" value="UniProtKB-SubCell"/>
</dbReference>
<evidence type="ECO:0000256" key="3">
    <source>
        <dbReference type="ARBA" id="ARBA00022679"/>
    </source>
</evidence>
<evidence type="ECO:0000256" key="9">
    <source>
        <dbReference type="ARBA" id="ARBA00023264"/>
    </source>
</evidence>
<evidence type="ECO:0000313" key="11">
    <source>
        <dbReference type="EMBL" id="ADI20111.1"/>
    </source>
</evidence>
<dbReference type="HAMAP" id="MF_01043">
    <property type="entry name" value="PlsY"/>
    <property type="match status" value="1"/>
</dbReference>
<evidence type="ECO:0000256" key="8">
    <source>
        <dbReference type="ARBA" id="ARBA00023209"/>
    </source>
</evidence>
<gene>
    <name evidence="10" type="primary">plsY</name>
</gene>
<comment type="subcellular location">
    <subcellularLocation>
        <location evidence="10">Cell membrane</location>
        <topology evidence="10">Multi-pass membrane protein</topology>
    </subcellularLocation>
</comment>
<protein>
    <recommendedName>
        <fullName evidence="10">Glycerol-3-phosphate acyltransferase</fullName>
    </recommendedName>
    <alternativeName>
        <fullName evidence="10">Acyl-PO4 G3P acyltransferase</fullName>
    </alternativeName>
    <alternativeName>
        <fullName evidence="10">Acyl-phosphate--glycerol-3-phosphate acyltransferase</fullName>
    </alternativeName>
    <alternativeName>
        <fullName evidence="10">G3P acyltransferase</fullName>
        <shortName evidence="10">GPAT</shortName>
        <ecNumber evidence="10">2.3.1.275</ecNumber>
    </alternativeName>
    <alternativeName>
        <fullName evidence="10">Lysophosphatidic acid synthase</fullName>
        <shortName evidence="10">LPA synthase</shortName>
    </alternativeName>
</protein>
<dbReference type="PANTHER" id="PTHR30309:SF0">
    <property type="entry name" value="GLYCEROL-3-PHOSPHATE ACYLTRANSFERASE-RELATED"/>
    <property type="match status" value="1"/>
</dbReference>
<keyword evidence="6 10" id="KW-0443">Lipid metabolism</keyword>
<evidence type="ECO:0000256" key="4">
    <source>
        <dbReference type="ARBA" id="ARBA00022692"/>
    </source>
</evidence>
<feature type="transmembrane region" description="Helical" evidence="10">
    <location>
        <begin position="113"/>
        <end position="138"/>
    </location>
</feature>
<evidence type="ECO:0000256" key="10">
    <source>
        <dbReference type="HAMAP-Rule" id="MF_01043"/>
    </source>
</evidence>
<feature type="transmembrane region" description="Helical" evidence="10">
    <location>
        <begin position="60"/>
        <end position="83"/>
    </location>
</feature>
<keyword evidence="7 10" id="KW-0472">Membrane</keyword>
<keyword evidence="2 10" id="KW-0444">Lipid biosynthesis</keyword>
<dbReference type="InterPro" id="IPR003811">
    <property type="entry name" value="G3P_acylTferase_PlsY"/>
</dbReference>
<dbReference type="AlphaFoldDB" id="E0Y0C0"/>
<keyword evidence="5 10" id="KW-1133">Transmembrane helix</keyword>
<dbReference type="Pfam" id="PF02660">
    <property type="entry name" value="G3P_acyltransf"/>
    <property type="match status" value="1"/>
</dbReference>
<dbReference type="EMBL" id="GU474938">
    <property type="protein sequence ID" value="ADI20111.1"/>
    <property type="molecule type" value="Genomic_DNA"/>
</dbReference>
<dbReference type="UniPathway" id="UPA00085"/>
<comment type="catalytic activity">
    <reaction evidence="10">
        <text>an acyl phosphate + sn-glycerol 3-phosphate = a 1-acyl-sn-glycero-3-phosphate + phosphate</text>
        <dbReference type="Rhea" id="RHEA:34075"/>
        <dbReference type="ChEBI" id="CHEBI:43474"/>
        <dbReference type="ChEBI" id="CHEBI:57597"/>
        <dbReference type="ChEBI" id="CHEBI:57970"/>
        <dbReference type="ChEBI" id="CHEBI:59918"/>
        <dbReference type="EC" id="2.3.1.275"/>
    </reaction>
</comment>
<evidence type="ECO:0000256" key="6">
    <source>
        <dbReference type="ARBA" id="ARBA00023098"/>
    </source>
</evidence>
<name>E0Y0C0_9PROT</name>
<sequence>MIPALELGLMNIFLVILFAYLIGSIPFGIIISKIMGLGNLRNIGSGNIGATNVLRTGNKLAAILTLIFDLLKGAISVIITYYIFNDTTAQIAALSSFLGHCFPIWLKFKGGKGVATFIGISLALYWPAGILICLTWVLTAFLSRISSLSALISSLSSILWVWILGVPSAVFVMTVLTILIWFRHIENIKRIIKNTEPKINN</sequence>
<organism evidence="11">
    <name type="scientific">uncultured alpha proteobacterium EB080_L06A09</name>
    <dbReference type="NCBI Taxonomy" id="710794"/>
    <lineage>
        <taxon>Bacteria</taxon>
        <taxon>Pseudomonadati</taxon>
        <taxon>Pseudomonadota</taxon>
        <taxon>Alphaproteobacteria</taxon>
        <taxon>environmental samples</taxon>
    </lineage>
</organism>
<keyword evidence="9 10" id="KW-1208">Phospholipid metabolism</keyword>
<evidence type="ECO:0000256" key="5">
    <source>
        <dbReference type="ARBA" id="ARBA00022989"/>
    </source>
</evidence>
<accession>E0Y0C0</accession>
<keyword evidence="1 10" id="KW-1003">Cell membrane</keyword>
<feature type="transmembrane region" description="Helical" evidence="10">
    <location>
        <begin position="158"/>
        <end position="182"/>
    </location>
</feature>
<dbReference type="GO" id="GO:0008654">
    <property type="term" value="P:phospholipid biosynthetic process"/>
    <property type="evidence" value="ECO:0007669"/>
    <property type="project" value="UniProtKB-UniRule"/>
</dbReference>